<organism evidence="7 8">
    <name type="scientific">Megasphaera stantonii</name>
    <dbReference type="NCBI Taxonomy" id="2144175"/>
    <lineage>
        <taxon>Bacteria</taxon>
        <taxon>Bacillati</taxon>
        <taxon>Bacillota</taxon>
        <taxon>Negativicutes</taxon>
        <taxon>Veillonellales</taxon>
        <taxon>Veillonellaceae</taxon>
        <taxon>Megasphaera</taxon>
    </lineage>
</organism>
<dbReference type="Pfam" id="PF01227">
    <property type="entry name" value="GTP_cyclohydroI"/>
    <property type="match status" value="1"/>
</dbReference>
<sequence length="185" mass="20933">MDREKLKQAAALILEAVGQDGRDETKETPERFAKMMEERLAYAGVSNEEIAKEFDKVFPCDDGNMVVVKDIDVFSFCEHHIALMYDMKIAIGYIPKGCVIGLSKLARIADAVCRRLQLQERIGADIYDVLRRIVKTDDIIVCIQGEHSCMTARGIKKPGSQTRTLYAGGVFDDPLRRNEFFNLIR</sequence>
<keyword evidence="4" id="KW-0554">One-carbon metabolism</keyword>
<dbReference type="Gene3D" id="1.10.286.10">
    <property type="match status" value="1"/>
</dbReference>
<reference evidence="7 8" key="1">
    <citation type="submission" date="2018-05" db="EMBL/GenBank/DDBJ databases">
        <title>Complete genome sequence of Megasphaera sp. AJH120T, isolated from the ceca of a chicken.</title>
        <authorList>
            <person name="Maki J."/>
            <person name="Looft T."/>
        </authorList>
    </citation>
    <scope>NUCLEOTIDE SEQUENCE [LARGE SCALE GENOMIC DNA]</scope>
    <source>
        <strain evidence="7 8">AJH120</strain>
    </source>
</reference>
<name>A0A346AZY3_9FIRM</name>
<dbReference type="GO" id="GO:0003934">
    <property type="term" value="F:GTP cyclohydrolase I activity"/>
    <property type="evidence" value="ECO:0007669"/>
    <property type="project" value="UniProtKB-EC"/>
</dbReference>
<dbReference type="UniPathway" id="UPA00848">
    <property type="reaction ID" value="UER00151"/>
</dbReference>
<evidence type="ECO:0000256" key="5">
    <source>
        <dbReference type="ARBA" id="ARBA00022801"/>
    </source>
</evidence>
<keyword evidence="5 7" id="KW-0378">Hydrolase</keyword>
<dbReference type="RefSeq" id="WP_107195346.1">
    <property type="nucleotide sequence ID" value="NZ_CP029462.1"/>
</dbReference>
<accession>A0A346AZY3</accession>
<dbReference type="GO" id="GO:0008270">
    <property type="term" value="F:zinc ion binding"/>
    <property type="evidence" value="ECO:0007669"/>
    <property type="project" value="TreeGrafter"/>
</dbReference>
<dbReference type="NCBIfam" id="NF006826">
    <property type="entry name" value="PRK09347.1-3"/>
    <property type="match status" value="1"/>
</dbReference>
<keyword evidence="8" id="KW-1185">Reference proteome</keyword>
<comment type="catalytic activity">
    <reaction evidence="1">
        <text>GTP + H2O = 7,8-dihydroneopterin 3'-triphosphate + formate + H(+)</text>
        <dbReference type="Rhea" id="RHEA:17473"/>
        <dbReference type="ChEBI" id="CHEBI:15377"/>
        <dbReference type="ChEBI" id="CHEBI:15378"/>
        <dbReference type="ChEBI" id="CHEBI:15740"/>
        <dbReference type="ChEBI" id="CHEBI:37565"/>
        <dbReference type="ChEBI" id="CHEBI:58462"/>
        <dbReference type="EC" id="3.5.4.16"/>
    </reaction>
</comment>
<dbReference type="Proteomes" id="UP000254337">
    <property type="component" value="Chromosome"/>
</dbReference>
<dbReference type="FunFam" id="3.30.1130.10:FF:000001">
    <property type="entry name" value="GTP cyclohydrolase 1"/>
    <property type="match status" value="1"/>
</dbReference>
<dbReference type="PANTHER" id="PTHR11109:SF7">
    <property type="entry name" value="GTP CYCLOHYDROLASE 1"/>
    <property type="match status" value="1"/>
</dbReference>
<dbReference type="InterPro" id="IPR043133">
    <property type="entry name" value="GTP-CH-I_C/QueF"/>
</dbReference>
<evidence type="ECO:0000313" key="8">
    <source>
        <dbReference type="Proteomes" id="UP000254337"/>
    </source>
</evidence>
<dbReference type="InterPro" id="IPR020602">
    <property type="entry name" value="GTP_CycHdrlase_I_dom"/>
</dbReference>
<gene>
    <name evidence="7" type="ORF">DKB62_07545</name>
</gene>
<dbReference type="InterPro" id="IPR018234">
    <property type="entry name" value="GTP_CycHdrlase_I_CS"/>
</dbReference>
<dbReference type="GO" id="GO:0046654">
    <property type="term" value="P:tetrahydrofolate biosynthetic process"/>
    <property type="evidence" value="ECO:0007669"/>
    <property type="project" value="InterPro"/>
</dbReference>
<dbReference type="SUPFAM" id="SSF55620">
    <property type="entry name" value="Tetrahydrobiopterin biosynthesis enzymes-like"/>
    <property type="match status" value="1"/>
</dbReference>
<dbReference type="EMBL" id="CP029462">
    <property type="protein sequence ID" value="AXL21426.1"/>
    <property type="molecule type" value="Genomic_DNA"/>
</dbReference>
<dbReference type="GO" id="GO:0006729">
    <property type="term" value="P:tetrahydrobiopterin biosynthetic process"/>
    <property type="evidence" value="ECO:0007669"/>
    <property type="project" value="TreeGrafter"/>
</dbReference>
<dbReference type="GO" id="GO:0005525">
    <property type="term" value="F:GTP binding"/>
    <property type="evidence" value="ECO:0007669"/>
    <property type="project" value="TreeGrafter"/>
</dbReference>
<dbReference type="InterPro" id="IPR043134">
    <property type="entry name" value="GTP-CH-I_N"/>
</dbReference>
<dbReference type="InterPro" id="IPR001474">
    <property type="entry name" value="GTP_CycHdrlase_I"/>
</dbReference>
<dbReference type="Gene3D" id="3.30.1130.10">
    <property type="match status" value="1"/>
</dbReference>
<evidence type="ECO:0000259" key="6">
    <source>
        <dbReference type="Pfam" id="PF01227"/>
    </source>
</evidence>
<dbReference type="GO" id="GO:0005737">
    <property type="term" value="C:cytoplasm"/>
    <property type="evidence" value="ECO:0007669"/>
    <property type="project" value="TreeGrafter"/>
</dbReference>
<dbReference type="KEGG" id="meg:DKB62_07545"/>
<dbReference type="OrthoDB" id="9801207at2"/>
<protein>
    <recommendedName>
        <fullName evidence="3">GTP cyclohydrolase I</fullName>
        <ecNumber evidence="3">3.5.4.16</ecNumber>
    </recommendedName>
</protein>
<dbReference type="PANTHER" id="PTHR11109">
    <property type="entry name" value="GTP CYCLOHYDROLASE I"/>
    <property type="match status" value="1"/>
</dbReference>
<evidence type="ECO:0000313" key="7">
    <source>
        <dbReference type="EMBL" id="AXL21426.1"/>
    </source>
</evidence>
<dbReference type="GO" id="GO:0006730">
    <property type="term" value="P:one-carbon metabolic process"/>
    <property type="evidence" value="ECO:0007669"/>
    <property type="project" value="UniProtKB-KW"/>
</dbReference>
<evidence type="ECO:0000256" key="2">
    <source>
        <dbReference type="ARBA" id="ARBA00005080"/>
    </source>
</evidence>
<proteinExistence type="predicted"/>
<evidence type="ECO:0000256" key="4">
    <source>
        <dbReference type="ARBA" id="ARBA00022563"/>
    </source>
</evidence>
<evidence type="ECO:0000256" key="1">
    <source>
        <dbReference type="ARBA" id="ARBA00001052"/>
    </source>
</evidence>
<feature type="domain" description="GTP cyclohydrolase I" evidence="6">
    <location>
        <begin position="7"/>
        <end position="185"/>
    </location>
</feature>
<evidence type="ECO:0000256" key="3">
    <source>
        <dbReference type="ARBA" id="ARBA00012715"/>
    </source>
</evidence>
<dbReference type="PROSITE" id="PS00859">
    <property type="entry name" value="GTP_CYCLOHYDROL_1_1"/>
    <property type="match status" value="1"/>
</dbReference>
<dbReference type="EC" id="3.5.4.16" evidence="3"/>
<dbReference type="AlphaFoldDB" id="A0A346AZY3"/>
<comment type="pathway">
    <text evidence="2">Cofactor biosynthesis; 7,8-dihydroneopterin triphosphate biosynthesis; 7,8-dihydroneopterin triphosphate from GTP: step 1/1.</text>
</comment>